<dbReference type="PANTHER" id="PTHR11527">
    <property type="entry name" value="HEAT-SHOCK PROTEIN 20 FAMILY MEMBER"/>
    <property type="match status" value="1"/>
</dbReference>
<dbReference type="InterPro" id="IPR031107">
    <property type="entry name" value="Small_HSP"/>
</dbReference>
<proteinExistence type="inferred from homology"/>
<evidence type="ECO:0000313" key="9">
    <source>
        <dbReference type="Proteomes" id="UP000289340"/>
    </source>
</evidence>
<keyword evidence="9" id="KW-1185">Reference proteome</keyword>
<sequence>MTRSDNSSDDFEVVNVGYGESSTNNISVNGDVVVENSAFVNTSIDRKETQEAHVFKADVPRLKKDELKVEVEDHRVLQISGKRNLEKEDKNDTWHHVERSSGKFMRRLRLPENAKMDQIEASMENGVLTVTISKEEMKKPETKAAEISG</sequence>
<comment type="similarity">
    <text evidence="5 6">Belongs to the small heat shock protein (HSP20) family.</text>
</comment>
<dbReference type="PROSITE" id="PS01031">
    <property type="entry name" value="SHSP"/>
    <property type="match status" value="1"/>
</dbReference>
<dbReference type="Gene3D" id="2.60.40.790">
    <property type="match status" value="1"/>
</dbReference>
<evidence type="ECO:0000256" key="6">
    <source>
        <dbReference type="RuleBase" id="RU003616"/>
    </source>
</evidence>
<accession>A0A445KKX1</accession>
<gene>
    <name evidence="8" type="ORF">D0Y65_011582</name>
</gene>
<dbReference type="FunFam" id="2.60.40.790:FF:000009">
    <property type="entry name" value="17.6 kDa class I heat shock protein-like"/>
    <property type="match status" value="1"/>
</dbReference>
<dbReference type="Pfam" id="PF00011">
    <property type="entry name" value="HSP20"/>
    <property type="match status" value="1"/>
</dbReference>
<feature type="domain" description="SHSP" evidence="7">
    <location>
        <begin position="35"/>
        <end position="149"/>
    </location>
</feature>
<evidence type="ECO:0000256" key="3">
    <source>
        <dbReference type="ARBA" id="ARBA00023016"/>
    </source>
</evidence>
<evidence type="ECO:0000256" key="4">
    <source>
        <dbReference type="ARBA" id="ARBA00038789"/>
    </source>
</evidence>
<keyword evidence="2" id="KW-0963">Cytoplasm</keyword>
<comment type="caution">
    <text evidence="8">The sequence shown here is derived from an EMBL/GenBank/DDBJ whole genome shotgun (WGS) entry which is preliminary data.</text>
</comment>
<evidence type="ECO:0000259" key="7">
    <source>
        <dbReference type="PROSITE" id="PS01031"/>
    </source>
</evidence>
<comment type="subcellular location">
    <subcellularLocation>
        <location evidence="1">Cytoplasm</location>
    </subcellularLocation>
</comment>
<reference evidence="8 9" key="1">
    <citation type="submission" date="2018-09" db="EMBL/GenBank/DDBJ databases">
        <title>A high-quality reference genome of wild soybean provides a powerful tool to mine soybean genomes.</title>
        <authorList>
            <person name="Xie M."/>
            <person name="Chung C.Y.L."/>
            <person name="Li M.-W."/>
            <person name="Wong F.-L."/>
            <person name="Chan T.-F."/>
            <person name="Lam H.-M."/>
        </authorList>
    </citation>
    <scope>NUCLEOTIDE SEQUENCE [LARGE SCALE GENOMIC DNA]</scope>
    <source>
        <strain evidence="9">cv. W05</strain>
        <tissue evidence="8">Hypocotyl of etiolated seedlings</tissue>
    </source>
</reference>
<dbReference type="CDD" id="cd06472">
    <property type="entry name" value="ACD_ScHsp26_like"/>
    <property type="match status" value="1"/>
</dbReference>
<dbReference type="InterPro" id="IPR002068">
    <property type="entry name" value="A-crystallin/Hsp20_dom"/>
</dbReference>
<evidence type="ECO:0000256" key="1">
    <source>
        <dbReference type="ARBA" id="ARBA00004496"/>
    </source>
</evidence>
<comment type="subunit">
    <text evidence="4">Forms oligomeric structures.</text>
</comment>
<dbReference type="EMBL" id="QZWG01000005">
    <property type="protein sequence ID" value="RZC11451.1"/>
    <property type="molecule type" value="Genomic_DNA"/>
</dbReference>
<evidence type="ECO:0000256" key="5">
    <source>
        <dbReference type="PROSITE-ProRule" id="PRU00285"/>
    </source>
</evidence>
<organism evidence="8 9">
    <name type="scientific">Glycine soja</name>
    <name type="common">Wild soybean</name>
    <dbReference type="NCBI Taxonomy" id="3848"/>
    <lineage>
        <taxon>Eukaryota</taxon>
        <taxon>Viridiplantae</taxon>
        <taxon>Streptophyta</taxon>
        <taxon>Embryophyta</taxon>
        <taxon>Tracheophyta</taxon>
        <taxon>Spermatophyta</taxon>
        <taxon>Magnoliopsida</taxon>
        <taxon>eudicotyledons</taxon>
        <taxon>Gunneridae</taxon>
        <taxon>Pentapetalae</taxon>
        <taxon>rosids</taxon>
        <taxon>fabids</taxon>
        <taxon>Fabales</taxon>
        <taxon>Fabaceae</taxon>
        <taxon>Papilionoideae</taxon>
        <taxon>50 kb inversion clade</taxon>
        <taxon>NPAAA clade</taxon>
        <taxon>indigoferoid/millettioid clade</taxon>
        <taxon>Phaseoleae</taxon>
        <taxon>Glycine</taxon>
        <taxon>Glycine subgen. Soja</taxon>
    </lineage>
</organism>
<protein>
    <submittedName>
        <fullName evidence="8">18.1 kDa class I heat shock protein</fullName>
    </submittedName>
</protein>
<keyword evidence="3 8" id="KW-0346">Stress response</keyword>
<dbReference type="GO" id="GO:0005737">
    <property type="term" value="C:cytoplasm"/>
    <property type="evidence" value="ECO:0007669"/>
    <property type="project" value="UniProtKB-SubCell"/>
</dbReference>
<evidence type="ECO:0000256" key="2">
    <source>
        <dbReference type="ARBA" id="ARBA00022490"/>
    </source>
</evidence>
<dbReference type="AlphaFoldDB" id="A0A445KKX1"/>
<evidence type="ECO:0000313" key="8">
    <source>
        <dbReference type="EMBL" id="RZC11451.1"/>
    </source>
</evidence>
<dbReference type="Proteomes" id="UP000289340">
    <property type="component" value="Chromosome 5"/>
</dbReference>
<dbReference type="SUPFAM" id="SSF49764">
    <property type="entry name" value="HSP20-like chaperones"/>
    <property type="match status" value="1"/>
</dbReference>
<name>A0A445KKX1_GLYSO</name>
<dbReference type="InterPro" id="IPR008978">
    <property type="entry name" value="HSP20-like_chaperone"/>
</dbReference>